<sequence length="188" mass="19624">MDYLLPIVYALVGVALIWALIELVRLLRSMRGMVEDTNANVAPLMGRVNDMVADAAPAAKRIDPMLERVNLTVDAANLELMRVDGILENVDAITGHVANAASAVDDVATTPSRMVNNVVEAVRGAVGAKKASDESVGFAAEAAAASEACAPTVDREGPKAAKDQASKYVQVPLAPSAGRASDVESERA</sequence>
<dbReference type="SUPFAM" id="SSF58104">
    <property type="entry name" value="Methyl-accepting chemotaxis protein (MCP) signaling domain"/>
    <property type="match status" value="1"/>
</dbReference>
<organism evidence="3 4">
    <name type="scientific">Slackia exigua (strain ATCC 700122 / DSM 15923 / CIP 105133 / JCM 11022 / KCTC 5966 / S-7)</name>
    <dbReference type="NCBI Taxonomy" id="649764"/>
    <lineage>
        <taxon>Bacteria</taxon>
        <taxon>Bacillati</taxon>
        <taxon>Actinomycetota</taxon>
        <taxon>Coriobacteriia</taxon>
        <taxon>Eggerthellales</taxon>
        <taxon>Eggerthellaceae</taxon>
        <taxon>Slackia</taxon>
    </lineage>
</organism>
<name>D0WG14_SLAES</name>
<evidence type="ECO:0008006" key="5">
    <source>
        <dbReference type="Google" id="ProtNLM"/>
    </source>
</evidence>
<reference evidence="3" key="1">
    <citation type="submission" date="2009-10" db="EMBL/GenBank/DDBJ databases">
        <authorList>
            <person name="Weinstock G."/>
            <person name="Sodergren E."/>
            <person name="Clifton S."/>
            <person name="Fulton L."/>
            <person name="Fulton B."/>
            <person name="Courtney L."/>
            <person name="Fronick C."/>
            <person name="Harrison M."/>
            <person name="Strong C."/>
            <person name="Farmer C."/>
            <person name="Delahaunty K."/>
            <person name="Markovic C."/>
            <person name="Hall O."/>
            <person name="Minx P."/>
            <person name="Tomlinson C."/>
            <person name="Mitreva M."/>
            <person name="Nelson J."/>
            <person name="Hou S."/>
            <person name="Wollam A."/>
            <person name="Pepin K.H."/>
            <person name="Johnson M."/>
            <person name="Bhonagiri V."/>
            <person name="Nash W.E."/>
            <person name="Warren W."/>
            <person name="Chinwalla A."/>
            <person name="Mardis E.R."/>
            <person name="Wilson R.K."/>
        </authorList>
    </citation>
    <scope>NUCLEOTIDE SEQUENCE [LARGE SCALE GENOMIC DNA]</scope>
    <source>
        <strain evidence="3">ATCC 700122</strain>
    </source>
</reference>
<gene>
    <name evidence="3" type="ORF">HMPREF0762_00764</name>
</gene>
<accession>D0WG14</accession>
<evidence type="ECO:0000313" key="3">
    <source>
        <dbReference type="EMBL" id="EEZ61427.1"/>
    </source>
</evidence>
<comment type="caution">
    <text evidence="3">The sequence shown here is derived from an EMBL/GenBank/DDBJ whole genome shotgun (WGS) entry which is preliminary data.</text>
</comment>
<dbReference type="Proteomes" id="UP000006001">
    <property type="component" value="Unassembled WGS sequence"/>
</dbReference>
<keyword evidence="2" id="KW-0472">Membrane</keyword>
<dbReference type="OrthoDB" id="3174412at2"/>
<keyword evidence="2" id="KW-0812">Transmembrane</keyword>
<protein>
    <recommendedName>
        <fullName evidence="5">DUF948 domain-containing protein</fullName>
    </recommendedName>
</protein>
<dbReference type="EMBL" id="ACUX02000006">
    <property type="protein sequence ID" value="EEZ61427.1"/>
    <property type="molecule type" value="Genomic_DNA"/>
</dbReference>
<feature type="compositionally biased region" description="Basic and acidic residues" evidence="1">
    <location>
        <begin position="153"/>
        <end position="165"/>
    </location>
</feature>
<evidence type="ECO:0000256" key="2">
    <source>
        <dbReference type="SAM" id="Phobius"/>
    </source>
</evidence>
<dbReference type="GeneID" id="85007351"/>
<evidence type="ECO:0000313" key="4">
    <source>
        <dbReference type="Proteomes" id="UP000006001"/>
    </source>
</evidence>
<feature type="transmembrane region" description="Helical" evidence="2">
    <location>
        <begin position="6"/>
        <end position="24"/>
    </location>
</feature>
<dbReference type="eggNOG" id="COG4768">
    <property type="taxonomic scope" value="Bacteria"/>
</dbReference>
<dbReference type="STRING" id="649764.HMPREF0762_00764"/>
<dbReference type="RefSeq" id="WP_006362015.1">
    <property type="nucleotide sequence ID" value="NZ_GG700630.1"/>
</dbReference>
<feature type="region of interest" description="Disordered" evidence="1">
    <location>
        <begin position="152"/>
        <end position="188"/>
    </location>
</feature>
<keyword evidence="4" id="KW-1185">Reference proteome</keyword>
<dbReference type="AlphaFoldDB" id="D0WG14"/>
<proteinExistence type="predicted"/>
<evidence type="ECO:0000256" key="1">
    <source>
        <dbReference type="SAM" id="MobiDB-lite"/>
    </source>
</evidence>
<dbReference type="HOGENOM" id="CLU_080082_0_0_11"/>
<keyword evidence="2" id="KW-1133">Transmembrane helix</keyword>